<dbReference type="SMART" id="SM00343">
    <property type="entry name" value="ZnF_C2HC"/>
    <property type="match status" value="1"/>
</dbReference>
<feature type="compositionally biased region" description="Low complexity" evidence="2">
    <location>
        <begin position="92"/>
        <end position="101"/>
    </location>
</feature>
<comment type="caution">
    <text evidence="4">The sequence shown here is derived from an EMBL/GenBank/DDBJ whole genome shotgun (WGS) entry which is preliminary data.</text>
</comment>
<evidence type="ECO:0000256" key="2">
    <source>
        <dbReference type="SAM" id="MobiDB-lite"/>
    </source>
</evidence>
<proteinExistence type="predicted"/>
<dbReference type="Gene3D" id="4.10.60.10">
    <property type="entry name" value="Zinc finger, CCHC-type"/>
    <property type="match status" value="1"/>
</dbReference>
<organism evidence="4 5">
    <name type="scientific">Cuscuta epithymum</name>
    <dbReference type="NCBI Taxonomy" id="186058"/>
    <lineage>
        <taxon>Eukaryota</taxon>
        <taxon>Viridiplantae</taxon>
        <taxon>Streptophyta</taxon>
        <taxon>Embryophyta</taxon>
        <taxon>Tracheophyta</taxon>
        <taxon>Spermatophyta</taxon>
        <taxon>Magnoliopsida</taxon>
        <taxon>eudicotyledons</taxon>
        <taxon>Gunneridae</taxon>
        <taxon>Pentapetalae</taxon>
        <taxon>asterids</taxon>
        <taxon>lamiids</taxon>
        <taxon>Solanales</taxon>
        <taxon>Convolvulaceae</taxon>
        <taxon>Cuscuteae</taxon>
        <taxon>Cuscuta</taxon>
        <taxon>Cuscuta subgen. Cuscuta</taxon>
    </lineage>
</organism>
<feature type="compositionally biased region" description="Polar residues" evidence="2">
    <location>
        <begin position="102"/>
        <end position="112"/>
    </location>
</feature>
<keyword evidence="1" id="KW-0479">Metal-binding</keyword>
<feature type="region of interest" description="Disordered" evidence="2">
    <location>
        <begin position="72"/>
        <end position="134"/>
    </location>
</feature>
<dbReference type="GO" id="GO:0008270">
    <property type="term" value="F:zinc ion binding"/>
    <property type="evidence" value="ECO:0007669"/>
    <property type="project" value="UniProtKB-KW"/>
</dbReference>
<keyword evidence="1" id="KW-0863">Zinc-finger</keyword>
<accession>A0AAV0G365</accession>
<sequence>MGKKHESGRSKSRATSMSASNKPRPPTAQVKNVPLCSFCGKHHMGECRRASGACFRCGQMGHVLRECPSLITGNASSVPARPMQPPQRRGQNHNQGNTTNNSETVNRPQQGRPQARTYAMQAREEQPENDVIIG</sequence>
<dbReference type="Proteomes" id="UP001152523">
    <property type="component" value="Unassembled WGS sequence"/>
</dbReference>
<protein>
    <recommendedName>
        <fullName evidence="3">CCHC-type domain-containing protein</fullName>
    </recommendedName>
</protein>
<dbReference type="InterPro" id="IPR001878">
    <property type="entry name" value="Znf_CCHC"/>
</dbReference>
<evidence type="ECO:0000256" key="1">
    <source>
        <dbReference type="PROSITE-ProRule" id="PRU00047"/>
    </source>
</evidence>
<keyword evidence="1" id="KW-0862">Zinc</keyword>
<name>A0AAV0G365_9ASTE</name>
<dbReference type="AlphaFoldDB" id="A0AAV0G365"/>
<evidence type="ECO:0000313" key="5">
    <source>
        <dbReference type="Proteomes" id="UP001152523"/>
    </source>
</evidence>
<feature type="domain" description="CCHC-type" evidence="3">
    <location>
        <begin position="54"/>
        <end position="69"/>
    </location>
</feature>
<gene>
    <name evidence="4" type="ORF">CEPIT_LOCUS39544</name>
</gene>
<evidence type="ECO:0000313" key="4">
    <source>
        <dbReference type="EMBL" id="CAH9141978.1"/>
    </source>
</evidence>
<dbReference type="Pfam" id="PF00098">
    <property type="entry name" value="zf-CCHC"/>
    <property type="match status" value="1"/>
</dbReference>
<dbReference type="InterPro" id="IPR036875">
    <property type="entry name" value="Znf_CCHC_sf"/>
</dbReference>
<evidence type="ECO:0000259" key="3">
    <source>
        <dbReference type="PROSITE" id="PS50158"/>
    </source>
</evidence>
<dbReference type="SUPFAM" id="SSF57756">
    <property type="entry name" value="Retrovirus zinc finger-like domains"/>
    <property type="match status" value="1"/>
</dbReference>
<dbReference type="GO" id="GO:0003676">
    <property type="term" value="F:nucleic acid binding"/>
    <property type="evidence" value="ECO:0007669"/>
    <property type="project" value="InterPro"/>
</dbReference>
<reference evidence="4" key="1">
    <citation type="submission" date="2022-07" db="EMBL/GenBank/DDBJ databases">
        <authorList>
            <person name="Macas J."/>
            <person name="Novak P."/>
            <person name="Neumann P."/>
        </authorList>
    </citation>
    <scope>NUCLEOTIDE SEQUENCE</scope>
</reference>
<dbReference type="PROSITE" id="PS50158">
    <property type="entry name" value="ZF_CCHC"/>
    <property type="match status" value="1"/>
</dbReference>
<dbReference type="EMBL" id="CAMAPF010001034">
    <property type="protein sequence ID" value="CAH9141978.1"/>
    <property type="molecule type" value="Genomic_DNA"/>
</dbReference>
<feature type="region of interest" description="Disordered" evidence="2">
    <location>
        <begin position="1"/>
        <end position="31"/>
    </location>
</feature>
<keyword evidence="5" id="KW-1185">Reference proteome</keyword>